<accession>A0A518D0R7</accession>
<dbReference type="OrthoDB" id="9781333at2"/>
<feature type="domain" description="VWFA" evidence="6">
    <location>
        <begin position="91"/>
        <end position="237"/>
    </location>
</feature>
<dbReference type="SUPFAM" id="SSF53300">
    <property type="entry name" value="vWA-like"/>
    <property type="match status" value="1"/>
</dbReference>
<evidence type="ECO:0000256" key="3">
    <source>
        <dbReference type="ARBA" id="ARBA00022989"/>
    </source>
</evidence>
<keyword evidence="8" id="KW-1185">Reference proteome</keyword>
<evidence type="ECO:0000256" key="2">
    <source>
        <dbReference type="ARBA" id="ARBA00022692"/>
    </source>
</evidence>
<dbReference type="Gene3D" id="3.40.50.410">
    <property type="entry name" value="von Willebrand factor, type A domain"/>
    <property type="match status" value="1"/>
</dbReference>
<keyword evidence="2 5" id="KW-0812">Transmembrane</keyword>
<proteinExistence type="predicted"/>
<dbReference type="SMART" id="SM00327">
    <property type="entry name" value="VWA"/>
    <property type="match status" value="1"/>
</dbReference>
<keyword evidence="1" id="KW-1003">Cell membrane</keyword>
<dbReference type="InterPro" id="IPR050768">
    <property type="entry name" value="UPF0353/GerABKA_families"/>
</dbReference>
<evidence type="ECO:0000313" key="7">
    <source>
        <dbReference type="EMBL" id="QDU85057.1"/>
    </source>
</evidence>
<dbReference type="Pfam" id="PF13519">
    <property type="entry name" value="VWA_2"/>
    <property type="match status" value="1"/>
</dbReference>
<dbReference type="PANTHER" id="PTHR22550:SF5">
    <property type="entry name" value="LEUCINE ZIPPER PROTEIN 4"/>
    <property type="match status" value="1"/>
</dbReference>
<keyword evidence="4 5" id="KW-0472">Membrane</keyword>
<keyword evidence="3 5" id="KW-1133">Transmembrane helix</keyword>
<protein>
    <submittedName>
        <fullName evidence="7">von Willebrand factor type A domain protein</fullName>
    </submittedName>
</protein>
<feature type="transmembrane region" description="Helical" evidence="5">
    <location>
        <begin position="12"/>
        <end position="29"/>
    </location>
</feature>
<name>A0A518D0R7_9BACT</name>
<sequence>MSVVEVFEHPVRLSALAFVPVAFVLLRWLDHRAAARRVRDFGRASLAFAPPRGRSAAARAFALVGLAACVVAAADPRFGRPVVPIEERGIDLVLCLDVSRSMGAQDVRPHRLAAARSELETLVERAANDRIALVAFAGDARLVAAPTTDARSLLESLRALDTDDDLAGGTDLGAALEVAANVLASRRDGDDDAEAEASRPAAVVLVTDGEDHGGSGREVAERLAEREVAVHVIGVGSERGAKIPNADGTGFVRDRDGVEVVTALGRTSLESLVRAGAAGSSLRFVESERGSAGRALANGPLADLARADLGDRERRERPVRFQWFLGAGLACLLLGRAHGGPSRMVVSGLEVVR</sequence>
<dbReference type="RefSeq" id="WP_145187701.1">
    <property type="nucleotide sequence ID" value="NZ_CP036290.1"/>
</dbReference>
<evidence type="ECO:0000259" key="6">
    <source>
        <dbReference type="PROSITE" id="PS50234"/>
    </source>
</evidence>
<reference evidence="7 8" key="1">
    <citation type="submission" date="2019-02" db="EMBL/GenBank/DDBJ databases">
        <title>Deep-cultivation of Planctomycetes and their phenomic and genomic characterization uncovers novel biology.</title>
        <authorList>
            <person name="Wiegand S."/>
            <person name="Jogler M."/>
            <person name="Boedeker C."/>
            <person name="Pinto D."/>
            <person name="Vollmers J."/>
            <person name="Rivas-Marin E."/>
            <person name="Kohn T."/>
            <person name="Peeters S.H."/>
            <person name="Heuer A."/>
            <person name="Rast P."/>
            <person name="Oberbeckmann S."/>
            <person name="Bunk B."/>
            <person name="Jeske O."/>
            <person name="Meyerdierks A."/>
            <person name="Storesund J.E."/>
            <person name="Kallscheuer N."/>
            <person name="Luecker S."/>
            <person name="Lage O.M."/>
            <person name="Pohl T."/>
            <person name="Merkel B.J."/>
            <person name="Hornburger P."/>
            <person name="Mueller R.-W."/>
            <person name="Bruemmer F."/>
            <person name="Labrenz M."/>
            <person name="Spormann A.M."/>
            <person name="Op den Camp H."/>
            <person name="Overmann J."/>
            <person name="Amann R."/>
            <person name="Jetten M.S.M."/>
            <person name="Mascher T."/>
            <person name="Medema M.H."/>
            <person name="Devos D.P."/>
            <person name="Kaster A.-K."/>
            <person name="Ovreas L."/>
            <person name="Rohde M."/>
            <person name="Galperin M.Y."/>
            <person name="Jogler C."/>
        </authorList>
    </citation>
    <scope>NUCLEOTIDE SEQUENCE [LARGE SCALE GENOMIC DNA]</scope>
    <source>
        <strain evidence="7 8">Pla163</strain>
    </source>
</reference>
<dbReference type="AlphaFoldDB" id="A0A518D0R7"/>
<dbReference type="EMBL" id="CP036290">
    <property type="protein sequence ID" value="QDU85057.1"/>
    <property type="molecule type" value="Genomic_DNA"/>
</dbReference>
<dbReference type="PROSITE" id="PS50234">
    <property type="entry name" value="VWFA"/>
    <property type="match status" value="1"/>
</dbReference>
<organism evidence="7 8">
    <name type="scientific">Rohdeia mirabilis</name>
    <dbReference type="NCBI Taxonomy" id="2528008"/>
    <lineage>
        <taxon>Bacteria</taxon>
        <taxon>Pseudomonadati</taxon>
        <taxon>Planctomycetota</taxon>
        <taxon>Planctomycetia</taxon>
        <taxon>Planctomycetia incertae sedis</taxon>
        <taxon>Rohdeia</taxon>
    </lineage>
</organism>
<evidence type="ECO:0000313" key="8">
    <source>
        <dbReference type="Proteomes" id="UP000319342"/>
    </source>
</evidence>
<evidence type="ECO:0000256" key="5">
    <source>
        <dbReference type="SAM" id="Phobius"/>
    </source>
</evidence>
<dbReference type="Proteomes" id="UP000319342">
    <property type="component" value="Chromosome"/>
</dbReference>
<evidence type="ECO:0000256" key="4">
    <source>
        <dbReference type="ARBA" id="ARBA00023136"/>
    </source>
</evidence>
<evidence type="ECO:0000256" key="1">
    <source>
        <dbReference type="ARBA" id="ARBA00022475"/>
    </source>
</evidence>
<dbReference type="PANTHER" id="PTHR22550">
    <property type="entry name" value="SPORE GERMINATION PROTEIN"/>
    <property type="match status" value="1"/>
</dbReference>
<dbReference type="InterPro" id="IPR036465">
    <property type="entry name" value="vWFA_dom_sf"/>
</dbReference>
<dbReference type="InterPro" id="IPR002035">
    <property type="entry name" value="VWF_A"/>
</dbReference>
<gene>
    <name evidence="7" type="ORF">Pla163_21820</name>
</gene>